<dbReference type="EMBL" id="MNUU01000074">
    <property type="protein sequence ID" value="OIO06591.1"/>
    <property type="molecule type" value="Genomic_DNA"/>
</dbReference>
<evidence type="ECO:0000256" key="4">
    <source>
        <dbReference type="SAM" id="Phobius"/>
    </source>
</evidence>
<comment type="caution">
    <text evidence="5">The sequence shown here is derived from an EMBL/GenBank/DDBJ whole genome shotgun (WGS) entry which is preliminary data.</text>
</comment>
<evidence type="ECO:0000313" key="6">
    <source>
        <dbReference type="Proteomes" id="UP000183192"/>
    </source>
</evidence>
<keyword evidence="4" id="KW-0472">Membrane</keyword>
<dbReference type="AlphaFoldDB" id="A0A1J4T8N2"/>
<dbReference type="STRING" id="1805146.AUJ27_03815"/>
<dbReference type="InterPro" id="IPR050465">
    <property type="entry name" value="UPF0194_transport"/>
</dbReference>
<keyword evidence="4" id="KW-1133">Transmembrane helix</keyword>
<proteinExistence type="predicted"/>
<evidence type="ECO:0000256" key="1">
    <source>
        <dbReference type="ARBA" id="ARBA00004196"/>
    </source>
</evidence>
<keyword evidence="4" id="KW-0812">Transmembrane</keyword>
<comment type="subcellular location">
    <subcellularLocation>
        <location evidence="1">Cell envelope</location>
    </subcellularLocation>
</comment>
<dbReference type="SUPFAM" id="SSF111369">
    <property type="entry name" value="HlyD-like secretion proteins"/>
    <property type="match status" value="1"/>
</dbReference>
<dbReference type="Proteomes" id="UP000183192">
    <property type="component" value="Unassembled WGS sequence"/>
</dbReference>
<protein>
    <submittedName>
        <fullName evidence="5">Uncharacterized protein</fullName>
    </submittedName>
</protein>
<feature type="coiled-coil region" evidence="3">
    <location>
        <begin position="133"/>
        <end position="203"/>
    </location>
</feature>
<reference evidence="5 6" key="1">
    <citation type="journal article" date="2016" name="Environ. Microbiol.">
        <title>Genomic resolution of a cold subsurface aquifer community provides metabolic insights for novel microbes adapted to high CO concentrations.</title>
        <authorList>
            <person name="Probst A.J."/>
            <person name="Castelle C.J."/>
            <person name="Singh A."/>
            <person name="Brown C.T."/>
            <person name="Anantharaman K."/>
            <person name="Sharon I."/>
            <person name="Hug L.A."/>
            <person name="Burstein D."/>
            <person name="Emerson J.B."/>
            <person name="Thomas B.C."/>
            <person name="Banfield J.F."/>
        </authorList>
    </citation>
    <scope>NUCLEOTIDE SEQUENCE [LARGE SCALE GENOMIC DNA]</scope>
    <source>
        <strain evidence="5">CG1_02_37_44</strain>
    </source>
</reference>
<feature type="transmembrane region" description="Helical" evidence="4">
    <location>
        <begin position="7"/>
        <end position="27"/>
    </location>
</feature>
<dbReference type="Gene3D" id="2.40.50.100">
    <property type="match status" value="2"/>
</dbReference>
<dbReference type="Gene3D" id="1.10.287.470">
    <property type="entry name" value="Helix hairpin bin"/>
    <property type="match status" value="1"/>
</dbReference>
<evidence type="ECO:0000256" key="3">
    <source>
        <dbReference type="SAM" id="Coils"/>
    </source>
</evidence>
<gene>
    <name evidence="5" type="ORF">AUJ27_03815</name>
</gene>
<dbReference type="Gene3D" id="2.40.30.170">
    <property type="match status" value="1"/>
</dbReference>
<accession>A0A1J4T8N2</accession>
<evidence type="ECO:0000256" key="2">
    <source>
        <dbReference type="ARBA" id="ARBA00023054"/>
    </source>
</evidence>
<dbReference type="GO" id="GO:0030313">
    <property type="term" value="C:cell envelope"/>
    <property type="evidence" value="ECO:0007669"/>
    <property type="project" value="UniProtKB-SubCell"/>
</dbReference>
<feature type="coiled-coil region" evidence="3">
    <location>
        <begin position="362"/>
        <end position="389"/>
    </location>
</feature>
<dbReference type="Gene3D" id="2.40.420.20">
    <property type="match status" value="1"/>
</dbReference>
<sequence>MKARKIIKIIIGIIVIAVISLTAYFNLNKQNKTEYTTVKVERGQLIQTVSETGTIKAASAINLNFSSVGKVNKILVKIGDKVNKDQILAGLDYSELINKQNEAKANLAASQATLLKYSSGATREEINVAAAGVAQAESLYAAASTELEKVKNTSVENINQAKKSLDDLLLDSNKDVTTYEQAVKTAENNLENAKSTYSQSINNKKNSALTTMEEKLSLANIALDSIDRVIKDEDVKDILSIENTIYSTNTINTSDEAQILLTSANASLAVAKYSKNNNDIVEALDDSQETLNKIFASLDYCFKALENTIITSDLTQADLDSLKATINSQITIITTAIYSINTSKQNLSDAMLAYDTNVSTAAESLSQANTNLNNAIINARNALASAEVNGAQQINLAESKVEASRQGLAVAESKLNQLKSPTRFEDILLYQAQVEIAKAAYDAVAIEIDNKIIKAPIGGLVTKVNYEVGEQVSVANPVISMLGENNFEIEVLISETDITKVKIGNLAEITMDAFGENVIFQGKVNFIEPAETIIQDVIYYQVDVGFIDIADGSEYKTNLENIKSGMTANAVITTARKDNILIIPARAVIDKNGNKYTRILANNQIKEAVVTLGLRGDGGMTEVLSGAKEGDEVVTFVKDSK</sequence>
<dbReference type="PANTHER" id="PTHR32347">
    <property type="entry name" value="EFFLUX SYSTEM COMPONENT YKNX-RELATED"/>
    <property type="match status" value="1"/>
</dbReference>
<name>A0A1J4T8N2_9BACT</name>
<evidence type="ECO:0000313" key="5">
    <source>
        <dbReference type="EMBL" id="OIO06591.1"/>
    </source>
</evidence>
<keyword evidence="2 3" id="KW-0175">Coiled coil</keyword>
<organism evidence="5 6">
    <name type="scientific">Candidatus Falkowbacteria bacterium CG1_02_37_44</name>
    <dbReference type="NCBI Taxonomy" id="1805146"/>
    <lineage>
        <taxon>Bacteria</taxon>
        <taxon>Candidatus Falkowiibacteriota</taxon>
    </lineage>
</organism>